<dbReference type="GO" id="GO:0003729">
    <property type="term" value="F:mRNA binding"/>
    <property type="evidence" value="ECO:0007669"/>
    <property type="project" value="InterPro"/>
</dbReference>
<evidence type="ECO:0000256" key="1">
    <source>
        <dbReference type="ARBA" id="ARBA00007626"/>
    </source>
</evidence>
<dbReference type="Proteomes" id="UP001291623">
    <property type="component" value="Unassembled WGS sequence"/>
</dbReference>
<evidence type="ECO:0008006" key="4">
    <source>
        <dbReference type="Google" id="ProtNLM"/>
    </source>
</evidence>
<protein>
    <recommendedName>
        <fullName evidence="4">Pentatricopeptide repeat-containing protein</fullName>
    </recommendedName>
</protein>
<dbReference type="PANTHER" id="PTHR47874:SF5">
    <property type="entry name" value="PENTATRICOPEPTIDE REPEAT-CONTAINING PROTEIN PPR5 HOMOLOG, CHLOROPLASTIC"/>
    <property type="match status" value="1"/>
</dbReference>
<comment type="similarity">
    <text evidence="1">Belongs to the PPR family. P subfamily.</text>
</comment>
<dbReference type="InterPro" id="IPR044179">
    <property type="entry name" value="PPR5-like"/>
</dbReference>
<evidence type="ECO:0000313" key="3">
    <source>
        <dbReference type="Proteomes" id="UP001291623"/>
    </source>
</evidence>
<proteinExistence type="inferred from homology"/>
<organism evidence="2 3">
    <name type="scientific">Anisodus tanguticus</name>
    <dbReference type="NCBI Taxonomy" id="243964"/>
    <lineage>
        <taxon>Eukaryota</taxon>
        <taxon>Viridiplantae</taxon>
        <taxon>Streptophyta</taxon>
        <taxon>Embryophyta</taxon>
        <taxon>Tracheophyta</taxon>
        <taxon>Spermatophyta</taxon>
        <taxon>Magnoliopsida</taxon>
        <taxon>eudicotyledons</taxon>
        <taxon>Gunneridae</taxon>
        <taxon>Pentapetalae</taxon>
        <taxon>asterids</taxon>
        <taxon>lamiids</taxon>
        <taxon>Solanales</taxon>
        <taxon>Solanaceae</taxon>
        <taxon>Solanoideae</taxon>
        <taxon>Hyoscyameae</taxon>
        <taxon>Anisodus</taxon>
    </lineage>
</organism>
<gene>
    <name evidence="2" type="ORF">RND71_025598</name>
</gene>
<keyword evidence="3" id="KW-1185">Reference proteome</keyword>
<comment type="caution">
    <text evidence="2">The sequence shown here is derived from an EMBL/GenBank/DDBJ whole genome shotgun (WGS) entry which is preliminary data.</text>
</comment>
<evidence type="ECO:0000313" key="2">
    <source>
        <dbReference type="EMBL" id="KAK4356627.1"/>
    </source>
</evidence>
<reference evidence="2" key="1">
    <citation type="submission" date="2023-12" db="EMBL/GenBank/DDBJ databases">
        <title>Genome assembly of Anisodus tanguticus.</title>
        <authorList>
            <person name="Wang Y.-J."/>
        </authorList>
    </citation>
    <scope>NUCLEOTIDE SEQUENCE</scope>
    <source>
        <strain evidence="2">KB-2021</strain>
        <tissue evidence="2">Leaf</tissue>
    </source>
</reference>
<name>A0AAE1RTB7_9SOLA</name>
<dbReference type="AlphaFoldDB" id="A0AAE1RTB7"/>
<dbReference type="PANTHER" id="PTHR47874">
    <property type="entry name" value="EXPRESSED PROTEIN"/>
    <property type="match status" value="1"/>
</dbReference>
<sequence>MLDTYCMNGLAMKAHVLFESIHSARTFPIDSSTYKLLYKSYTKADMKELVQSMLTCMDKDGIIPNKKFFLDALGAFGSAPTNQKAVGDNKGLSKQRVRVEVMGSSRGNNLLRKCEMGSGHAQLEWRGKDYELIC</sequence>
<dbReference type="Gene3D" id="1.25.40.10">
    <property type="entry name" value="Tetratricopeptide repeat domain"/>
    <property type="match status" value="1"/>
</dbReference>
<accession>A0AAE1RTB7</accession>
<dbReference type="InterPro" id="IPR011990">
    <property type="entry name" value="TPR-like_helical_dom_sf"/>
</dbReference>
<dbReference type="EMBL" id="JAVYJV010000013">
    <property type="protein sequence ID" value="KAK4356627.1"/>
    <property type="molecule type" value="Genomic_DNA"/>
</dbReference>